<feature type="domain" description="Radical SAM core" evidence="16">
    <location>
        <begin position="167"/>
        <end position="396"/>
    </location>
</feature>
<evidence type="ECO:0000259" key="15">
    <source>
        <dbReference type="PROSITE" id="PS51449"/>
    </source>
</evidence>
<dbReference type="OrthoDB" id="5288412at2"/>
<comment type="subunit">
    <text evidence="13">Monomer.</text>
</comment>
<dbReference type="SFLD" id="SFLDG01061">
    <property type="entry name" value="methylthiotransferase"/>
    <property type="match status" value="1"/>
</dbReference>
<evidence type="ECO:0000256" key="13">
    <source>
        <dbReference type="HAMAP-Rule" id="MF_01864"/>
    </source>
</evidence>
<dbReference type="Pfam" id="PF00919">
    <property type="entry name" value="UPF0004"/>
    <property type="match status" value="1"/>
</dbReference>
<keyword evidence="7 13" id="KW-0408">Iron</keyword>
<dbReference type="InterPro" id="IPR006463">
    <property type="entry name" value="MiaB_methiolase"/>
</dbReference>
<evidence type="ECO:0000313" key="17">
    <source>
        <dbReference type="EMBL" id="KYG63856.1"/>
    </source>
</evidence>
<dbReference type="InterPro" id="IPR020612">
    <property type="entry name" value="Methylthiotransferase_CS"/>
</dbReference>
<name>A0A150WJG7_BDEBC</name>
<dbReference type="PROSITE" id="PS50926">
    <property type="entry name" value="TRAM"/>
    <property type="match status" value="1"/>
</dbReference>
<dbReference type="CDD" id="cd01335">
    <property type="entry name" value="Radical_SAM"/>
    <property type="match status" value="1"/>
</dbReference>
<comment type="caution">
    <text evidence="17">The sequence shown here is derived from an EMBL/GenBank/DDBJ whole genome shotgun (WGS) entry which is preliminary data.</text>
</comment>
<evidence type="ECO:0000256" key="9">
    <source>
        <dbReference type="ARBA" id="ARBA00033765"/>
    </source>
</evidence>
<dbReference type="GO" id="GO:0051539">
    <property type="term" value="F:4 iron, 4 sulfur cluster binding"/>
    <property type="evidence" value="ECO:0007669"/>
    <property type="project" value="UniProtKB-UniRule"/>
</dbReference>
<dbReference type="InterPro" id="IPR058240">
    <property type="entry name" value="rSAM_sf"/>
</dbReference>
<sequence length="460" mass="52609">MTQEVRTVQTTIENTASSQQNQDVGKGRGVYISTYGCQMNVNDTERMYSLLEMQNFTPVEKPEDASLIIINSCSVREKPVHKVYSEVGTFRKMKEKNPDLKIGVGGCVGQQEKDNLIKNQPMIDFVFGTDQIDNLPTFVAKTFEGEKKQVQAKFEHRSPYHIETMVRNPGVATFVNITKGCDNFCTFCVVPYTRGREKSRPLQHILTDVRHLVKRGVKEVTLLGQNVNSYKGDEGVDFADLLAKVARETDIERIRYTTSHPKDFNQKLADTMAAHQDKVMEYIHLPFQSGNTRILDRMNRNYTREEYLEKIAMLKRTIPNLVLSTDIIVGFPGETEAEFMDTVTMVQEVGFETIFAFKYSPRPFTKAAKFEDQVDEETKTRRLNYLFDEHDKMAFELVKRYEGQTMKVLVENVDREDGKIQGRSSSNKLVHFLGTPDLIGKTVDVKITKAFPAVFRGELL</sequence>
<dbReference type="InterPro" id="IPR007197">
    <property type="entry name" value="rSAM"/>
</dbReference>
<dbReference type="InterPro" id="IPR023404">
    <property type="entry name" value="rSAM_horseshoe"/>
</dbReference>
<organism evidence="17 18">
    <name type="scientific">Bdellovibrio bacteriovorus</name>
    <dbReference type="NCBI Taxonomy" id="959"/>
    <lineage>
        <taxon>Bacteria</taxon>
        <taxon>Pseudomonadati</taxon>
        <taxon>Bdellovibrionota</taxon>
        <taxon>Bdellovibrionia</taxon>
        <taxon>Bdellovibrionales</taxon>
        <taxon>Pseudobdellovibrionaceae</taxon>
        <taxon>Bdellovibrio</taxon>
    </lineage>
</organism>
<feature type="binding site" evidence="13">
    <location>
        <position position="181"/>
    </location>
    <ligand>
        <name>[4Fe-4S] cluster</name>
        <dbReference type="ChEBI" id="CHEBI:49883"/>
        <label>2</label>
        <note>4Fe-4S-S-AdoMet</note>
    </ligand>
</feature>
<dbReference type="SMART" id="SM00729">
    <property type="entry name" value="Elp3"/>
    <property type="match status" value="1"/>
</dbReference>
<dbReference type="FunFam" id="3.80.30.20:FF:000001">
    <property type="entry name" value="tRNA-2-methylthio-N(6)-dimethylallyladenosine synthase 2"/>
    <property type="match status" value="1"/>
</dbReference>
<dbReference type="NCBIfam" id="TIGR01574">
    <property type="entry name" value="miaB-methiolase"/>
    <property type="match status" value="1"/>
</dbReference>
<evidence type="ECO:0000256" key="11">
    <source>
        <dbReference type="ARBA" id="ARBA00080698"/>
    </source>
</evidence>
<evidence type="ECO:0000259" key="14">
    <source>
        <dbReference type="PROSITE" id="PS50926"/>
    </source>
</evidence>
<dbReference type="SUPFAM" id="SSF102114">
    <property type="entry name" value="Radical SAM enzymes"/>
    <property type="match status" value="1"/>
</dbReference>
<comment type="similarity">
    <text evidence="13">Belongs to the methylthiotransferase family. MiaB subfamily.</text>
</comment>
<comment type="catalytic activity">
    <reaction evidence="13">
        <text>N(6)-dimethylallyladenosine(37) in tRNA + (sulfur carrier)-SH + AH2 + 2 S-adenosyl-L-methionine = 2-methylsulfanyl-N(6)-dimethylallyladenosine(37) in tRNA + (sulfur carrier)-H + 5'-deoxyadenosine + L-methionine + A + S-adenosyl-L-homocysteine + 2 H(+)</text>
        <dbReference type="Rhea" id="RHEA:37067"/>
        <dbReference type="Rhea" id="RHEA-COMP:10375"/>
        <dbReference type="Rhea" id="RHEA-COMP:10376"/>
        <dbReference type="Rhea" id="RHEA-COMP:14737"/>
        <dbReference type="Rhea" id="RHEA-COMP:14739"/>
        <dbReference type="ChEBI" id="CHEBI:13193"/>
        <dbReference type="ChEBI" id="CHEBI:15378"/>
        <dbReference type="ChEBI" id="CHEBI:17319"/>
        <dbReference type="ChEBI" id="CHEBI:17499"/>
        <dbReference type="ChEBI" id="CHEBI:29917"/>
        <dbReference type="ChEBI" id="CHEBI:57844"/>
        <dbReference type="ChEBI" id="CHEBI:57856"/>
        <dbReference type="ChEBI" id="CHEBI:59789"/>
        <dbReference type="ChEBI" id="CHEBI:64428"/>
        <dbReference type="ChEBI" id="CHEBI:74415"/>
        <dbReference type="ChEBI" id="CHEBI:74417"/>
        <dbReference type="EC" id="2.8.4.3"/>
    </reaction>
</comment>
<dbReference type="SFLD" id="SFLDG01082">
    <property type="entry name" value="B12-binding_domain_containing"/>
    <property type="match status" value="1"/>
</dbReference>
<dbReference type="Pfam" id="PF04055">
    <property type="entry name" value="Radical_SAM"/>
    <property type="match status" value="1"/>
</dbReference>
<dbReference type="Gene3D" id="3.80.30.20">
    <property type="entry name" value="tm_1862 like domain"/>
    <property type="match status" value="1"/>
</dbReference>
<feature type="binding site" evidence="13">
    <location>
        <position position="107"/>
    </location>
    <ligand>
        <name>[4Fe-4S] cluster</name>
        <dbReference type="ChEBI" id="CHEBI:49883"/>
        <label>1</label>
    </ligand>
</feature>
<evidence type="ECO:0000256" key="5">
    <source>
        <dbReference type="ARBA" id="ARBA00022691"/>
    </source>
</evidence>
<reference evidence="17 18" key="1">
    <citation type="submission" date="2016-03" db="EMBL/GenBank/DDBJ databases">
        <authorList>
            <person name="Ploux O."/>
        </authorList>
    </citation>
    <scope>NUCLEOTIDE SEQUENCE [LARGE SCALE GENOMIC DNA]</scope>
    <source>
        <strain evidence="17 18">R0</strain>
    </source>
</reference>
<feature type="domain" description="TRAM" evidence="14">
    <location>
        <begin position="399"/>
        <end position="460"/>
    </location>
</feature>
<dbReference type="PROSITE" id="PS51449">
    <property type="entry name" value="MTTASE_N"/>
    <property type="match status" value="1"/>
</dbReference>
<dbReference type="Proteomes" id="UP000075320">
    <property type="component" value="Unassembled WGS sequence"/>
</dbReference>
<dbReference type="SFLD" id="SFLDS00029">
    <property type="entry name" value="Radical_SAM"/>
    <property type="match status" value="1"/>
</dbReference>
<evidence type="ECO:0000256" key="4">
    <source>
        <dbReference type="ARBA" id="ARBA00022679"/>
    </source>
</evidence>
<evidence type="ECO:0000256" key="1">
    <source>
        <dbReference type="ARBA" id="ARBA00003234"/>
    </source>
</evidence>
<dbReference type="NCBIfam" id="TIGR00089">
    <property type="entry name" value="MiaB/RimO family radical SAM methylthiotransferase"/>
    <property type="match status" value="1"/>
</dbReference>
<comment type="function">
    <text evidence="1 13">Catalyzes the methylthiolation of N6-(dimethylallyl)adenosine (i(6)A), leading to the formation of 2-methylthio-N6-(dimethylallyl)adenosine (ms(2)i(6)A) at position 37 in tRNAs that read codons beginning with uridine.</text>
</comment>
<dbReference type="GO" id="GO:0035597">
    <property type="term" value="F:tRNA-2-methylthio-N(6)-dimethylallyladenosine(37) synthase activity"/>
    <property type="evidence" value="ECO:0007669"/>
    <property type="project" value="UniProtKB-EC"/>
</dbReference>
<dbReference type="HAMAP" id="MF_01864">
    <property type="entry name" value="tRNA_metthiotr_MiaB"/>
    <property type="match status" value="1"/>
</dbReference>
<dbReference type="PANTHER" id="PTHR43020:SF2">
    <property type="entry name" value="MITOCHONDRIAL TRNA METHYLTHIOTRANSFERASE CDK5RAP1"/>
    <property type="match status" value="1"/>
</dbReference>
<dbReference type="InterPro" id="IPR002792">
    <property type="entry name" value="TRAM_dom"/>
</dbReference>
<dbReference type="SFLD" id="SFLDF00273">
    <property type="entry name" value="(dimethylallyl)adenosine_tRNA"/>
    <property type="match status" value="1"/>
</dbReference>
<keyword evidence="4 13" id="KW-0808">Transferase</keyword>
<proteinExistence type="inferred from homology"/>
<dbReference type="InterPro" id="IPR006638">
    <property type="entry name" value="Elp3/MiaA/NifB-like_rSAM"/>
</dbReference>
<keyword evidence="5 13" id="KW-0949">S-adenosyl-L-methionine</keyword>
<dbReference type="EMBL" id="LUKE01000003">
    <property type="protein sequence ID" value="KYG63856.1"/>
    <property type="molecule type" value="Genomic_DNA"/>
</dbReference>
<keyword evidence="6 13" id="KW-0479">Metal-binding</keyword>
<keyword evidence="3 13" id="KW-0963">Cytoplasm</keyword>
<evidence type="ECO:0000256" key="2">
    <source>
        <dbReference type="ARBA" id="ARBA00022485"/>
    </source>
</evidence>
<keyword evidence="13" id="KW-0819">tRNA processing</keyword>
<dbReference type="EC" id="2.8.4.3" evidence="9 13"/>
<keyword evidence="8 13" id="KW-0411">Iron-sulfur</keyword>
<feature type="binding site" evidence="13">
    <location>
        <position position="188"/>
    </location>
    <ligand>
        <name>[4Fe-4S] cluster</name>
        <dbReference type="ChEBI" id="CHEBI:49883"/>
        <label>2</label>
        <note>4Fe-4S-S-AdoMet</note>
    </ligand>
</feature>
<evidence type="ECO:0000256" key="7">
    <source>
        <dbReference type="ARBA" id="ARBA00023004"/>
    </source>
</evidence>
<accession>A0A150WJG7</accession>
<feature type="binding site" evidence="13">
    <location>
        <position position="37"/>
    </location>
    <ligand>
        <name>[4Fe-4S] cluster</name>
        <dbReference type="ChEBI" id="CHEBI:49883"/>
        <label>1</label>
    </ligand>
</feature>
<evidence type="ECO:0000256" key="10">
    <source>
        <dbReference type="ARBA" id="ARBA00068570"/>
    </source>
</evidence>
<dbReference type="GO" id="GO:0046872">
    <property type="term" value="F:metal ion binding"/>
    <property type="evidence" value="ECO:0007669"/>
    <property type="project" value="UniProtKB-KW"/>
</dbReference>
<gene>
    <name evidence="13" type="primary">miaB</name>
    <name evidence="17" type="ORF">AZI86_13640</name>
</gene>
<dbReference type="AlphaFoldDB" id="A0A150WJG7"/>
<feature type="binding site" evidence="13">
    <location>
        <position position="185"/>
    </location>
    <ligand>
        <name>[4Fe-4S] cluster</name>
        <dbReference type="ChEBI" id="CHEBI:49883"/>
        <label>2</label>
        <note>4Fe-4S-S-AdoMet</note>
    </ligand>
</feature>
<evidence type="ECO:0000259" key="16">
    <source>
        <dbReference type="PROSITE" id="PS51918"/>
    </source>
</evidence>
<dbReference type="Gene3D" id="3.40.50.12160">
    <property type="entry name" value="Methylthiotransferase, N-terminal domain"/>
    <property type="match status" value="1"/>
</dbReference>
<dbReference type="InterPro" id="IPR005839">
    <property type="entry name" value="Methylthiotransferase"/>
</dbReference>
<dbReference type="Pfam" id="PF01938">
    <property type="entry name" value="TRAM"/>
    <property type="match status" value="1"/>
</dbReference>
<dbReference type="PROSITE" id="PS51918">
    <property type="entry name" value="RADICAL_SAM"/>
    <property type="match status" value="1"/>
</dbReference>
<feature type="domain" description="MTTase N-terminal" evidence="15">
    <location>
        <begin position="28"/>
        <end position="144"/>
    </location>
</feature>
<dbReference type="PROSITE" id="PS01278">
    <property type="entry name" value="MTTASE_RADICAL"/>
    <property type="match status" value="1"/>
</dbReference>
<protein>
    <recommendedName>
        <fullName evidence="10 13">tRNA-2-methylthio-N(6)-dimethylallyladenosine synthase</fullName>
        <ecNumber evidence="9 13">2.8.4.3</ecNumber>
    </recommendedName>
    <alternativeName>
        <fullName evidence="12 13">(Dimethylallyl)adenosine tRNA methylthiotransferase MiaB</fullName>
    </alternativeName>
    <alternativeName>
        <fullName evidence="11 13">tRNA-i(6)A37 methylthiotransferase</fullName>
    </alternativeName>
</protein>
<evidence type="ECO:0000313" key="18">
    <source>
        <dbReference type="Proteomes" id="UP000075320"/>
    </source>
</evidence>
<dbReference type="InterPro" id="IPR013848">
    <property type="entry name" value="Methylthiotransferase_N"/>
</dbReference>
<dbReference type="InterPro" id="IPR038135">
    <property type="entry name" value="Methylthiotransferase_N_sf"/>
</dbReference>
<dbReference type="PANTHER" id="PTHR43020">
    <property type="entry name" value="CDK5 REGULATORY SUBUNIT-ASSOCIATED PROTEIN 1"/>
    <property type="match status" value="1"/>
</dbReference>
<evidence type="ECO:0000256" key="3">
    <source>
        <dbReference type="ARBA" id="ARBA00022490"/>
    </source>
</evidence>
<dbReference type="GO" id="GO:0005829">
    <property type="term" value="C:cytosol"/>
    <property type="evidence" value="ECO:0007669"/>
    <property type="project" value="TreeGrafter"/>
</dbReference>
<comment type="cofactor">
    <cofactor evidence="13">
        <name>[4Fe-4S] cluster</name>
        <dbReference type="ChEBI" id="CHEBI:49883"/>
    </cofactor>
    <text evidence="13">Binds 2 [4Fe-4S] clusters. One cluster is coordinated with 3 cysteines and an exchangeable S-adenosyl-L-methionine.</text>
</comment>
<keyword evidence="2 13" id="KW-0004">4Fe-4S</keyword>
<keyword evidence="18" id="KW-1185">Reference proteome</keyword>
<comment type="subcellular location">
    <subcellularLocation>
        <location evidence="13">Cytoplasm</location>
    </subcellularLocation>
</comment>
<evidence type="ECO:0000256" key="12">
    <source>
        <dbReference type="ARBA" id="ARBA00081141"/>
    </source>
</evidence>
<evidence type="ECO:0000256" key="6">
    <source>
        <dbReference type="ARBA" id="ARBA00022723"/>
    </source>
</evidence>
<feature type="binding site" evidence="13">
    <location>
        <position position="73"/>
    </location>
    <ligand>
        <name>[4Fe-4S] cluster</name>
        <dbReference type="ChEBI" id="CHEBI:49883"/>
        <label>1</label>
    </ligand>
</feature>
<dbReference type="FunFam" id="3.40.50.12160:FF:000003">
    <property type="entry name" value="CDK5 regulatory subunit-associated protein 1"/>
    <property type="match status" value="1"/>
</dbReference>
<evidence type="ECO:0000256" key="8">
    <source>
        <dbReference type="ARBA" id="ARBA00023014"/>
    </source>
</evidence>